<organism evidence="1 2">
    <name type="scientific">Pseudolycoriella hygida</name>
    <dbReference type="NCBI Taxonomy" id="35572"/>
    <lineage>
        <taxon>Eukaryota</taxon>
        <taxon>Metazoa</taxon>
        <taxon>Ecdysozoa</taxon>
        <taxon>Arthropoda</taxon>
        <taxon>Hexapoda</taxon>
        <taxon>Insecta</taxon>
        <taxon>Pterygota</taxon>
        <taxon>Neoptera</taxon>
        <taxon>Endopterygota</taxon>
        <taxon>Diptera</taxon>
        <taxon>Nematocera</taxon>
        <taxon>Sciaroidea</taxon>
        <taxon>Sciaridae</taxon>
        <taxon>Pseudolycoriella</taxon>
    </lineage>
</organism>
<sequence length="146" mass="16735">MPSDSLAEKVKNNVMREASIKYQNTIIKQNTDDRTRCIEERVEVFEQKVTADMNQARDEDSKVMAAKINEAVASSIVNVTNSATDNRIDDLERVVRMNELDLKKEGRILRYNTNRGRVVIKVEVVKDPHEVYQSYGAYAFTKKHVG</sequence>
<reference evidence="1" key="1">
    <citation type="submission" date="2022-07" db="EMBL/GenBank/DDBJ databases">
        <authorList>
            <person name="Trinca V."/>
            <person name="Uliana J.V.C."/>
            <person name="Torres T.T."/>
            <person name="Ward R.J."/>
            <person name="Monesi N."/>
        </authorList>
    </citation>
    <scope>NUCLEOTIDE SEQUENCE</scope>
    <source>
        <strain evidence="1">HSMRA1968</strain>
        <tissue evidence="1">Whole embryos</tissue>
    </source>
</reference>
<proteinExistence type="predicted"/>
<keyword evidence="2" id="KW-1185">Reference proteome</keyword>
<evidence type="ECO:0000313" key="1">
    <source>
        <dbReference type="EMBL" id="KAJ6634717.1"/>
    </source>
</evidence>
<evidence type="ECO:0000313" key="2">
    <source>
        <dbReference type="Proteomes" id="UP001151699"/>
    </source>
</evidence>
<protein>
    <submittedName>
        <fullName evidence="1">Uncharacterized protein</fullName>
    </submittedName>
</protein>
<dbReference type="AlphaFoldDB" id="A0A9Q0MR21"/>
<dbReference type="Proteomes" id="UP001151699">
    <property type="component" value="Chromosome C"/>
</dbReference>
<name>A0A9Q0MR21_9DIPT</name>
<dbReference type="EMBL" id="WJQU01000004">
    <property type="protein sequence ID" value="KAJ6634717.1"/>
    <property type="molecule type" value="Genomic_DNA"/>
</dbReference>
<comment type="caution">
    <text evidence="1">The sequence shown here is derived from an EMBL/GenBank/DDBJ whole genome shotgun (WGS) entry which is preliminary data.</text>
</comment>
<accession>A0A9Q0MR21</accession>
<gene>
    <name evidence="1" type="ORF">Bhyg_13295</name>
</gene>